<protein>
    <recommendedName>
        <fullName evidence="2">Mrr-like domain-containing protein</fullName>
    </recommendedName>
</protein>
<reference evidence="3 4" key="1">
    <citation type="submission" date="2021-01" db="EMBL/GenBank/DDBJ databases">
        <title>Draft genome sequence of Micromonospora sp. strain STR1s_6.</title>
        <authorList>
            <person name="Karlyshev A."/>
            <person name="Jawad R."/>
        </authorList>
    </citation>
    <scope>NUCLEOTIDE SEQUENCE [LARGE SCALE GENOMIC DNA]</scope>
    <source>
        <strain evidence="3 4">STR1S-6</strain>
    </source>
</reference>
<keyword evidence="4" id="KW-1185">Reference proteome</keyword>
<gene>
    <name evidence="3" type="ORF">JM949_02005</name>
</gene>
<dbReference type="Proteomes" id="UP000622245">
    <property type="component" value="Unassembled WGS sequence"/>
</dbReference>
<comment type="caution">
    <text evidence="3">The sequence shown here is derived from an EMBL/GenBank/DDBJ whole genome shotgun (WGS) entry which is preliminary data.</text>
</comment>
<name>A0ABS1YAA2_9ACTN</name>
<accession>A0ABS1YAA2</accession>
<evidence type="ECO:0000313" key="4">
    <source>
        <dbReference type="Proteomes" id="UP000622245"/>
    </source>
</evidence>
<dbReference type="InterPro" id="IPR039442">
    <property type="entry name" value="Mrr-like_dom"/>
</dbReference>
<feature type="region of interest" description="Disordered" evidence="1">
    <location>
        <begin position="75"/>
        <end position="96"/>
    </location>
</feature>
<dbReference type="Pfam" id="PF13156">
    <property type="entry name" value="Mrr_cat_2"/>
    <property type="match status" value="1"/>
</dbReference>
<feature type="domain" description="Mrr-like" evidence="2">
    <location>
        <begin position="7"/>
        <end position="47"/>
    </location>
</feature>
<organism evidence="3 4">
    <name type="scientific">Micromonospora tarensis</name>
    <dbReference type="NCBI Taxonomy" id="2806100"/>
    <lineage>
        <taxon>Bacteria</taxon>
        <taxon>Bacillati</taxon>
        <taxon>Actinomycetota</taxon>
        <taxon>Actinomycetes</taxon>
        <taxon>Micromonosporales</taxon>
        <taxon>Micromonosporaceae</taxon>
        <taxon>Micromonospora</taxon>
    </lineage>
</organism>
<evidence type="ECO:0000313" key="3">
    <source>
        <dbReference type="EMBL" id="MBM0274324.1"/>
    </source>
</evidence>
<dbReference type="EMBL" id="JAEVHL010000004">
    <property type="protein sequence ID" value="MBM0274324.1"/>
    <property type="molecule type" value="Genomic_DNA"/>
</dbReference>
<evidence type="ECO:0000256" key="1">
    <source>
        <dbReference type="SAM" id="MobiDB-lite"/>
    </source>
</evidence>
<proteinExistence type="predicted"/>
<sequence>MLQYLSTDPQWTEQFSQVWMWIDLVAQDRETGGYCAIQCKFYEPHHRRVHNHQAHRSGDSDQLLIRRSRRRPCGRLLPRWPRSSSGVSSPGEACPG</sequence>
<evidence type="ECO:0000259" key="2">
    <source>
        <dbReference type="Pfam" id="PF13156"/>
    </source>
</evidence>